<feature type="transmembrane region" description="Helical" evidence="1">
    <location>
        <begin position="39"/>
        <end position="56"/>
    </location>
</feature>
<dbReference type="CDD" id="cd12797">
    <property type="entry name" value="M23_peptidase"/>
    <property type="match status" value="1"/>
</dbReference>
<gene>
    <name evidence="3" type="primary">mepM_1</name>
    <name evidence="3" type="ORF">AN619_05800</name>
</gene>
<dbReference type="OrthoDB" id="2083169at2"/>
<dbReference type="RefSeq" id="WP_068554917.1">
    <property type="nucleotide sequence ID" value="NZ_LOEE01000019.1"/>
</dbReference>
<keyword evidence="1" id="KW-0472">Membrane</keyword>
<sequence length="248" mass="28469">MNKSYGRMGFDRPKINIYTRKISSPFYGMRKGNDFYKKILRQIVLCMILVLVVILIKNINTPITNRITEMMKTTLNQEMDVKKSMKKIVRYAQEIPALPNKMISVFHGFGKEEIEGLSFVAPIQGEIISPYGENIDPVLNTKSFQIGVNILPAKNQPIVSIADGEIIEIGESEKFGKFIKIQHKANVSSFYGNCSEIIGTKGEKVKQGQEIARWNYEQGKDTYMHFELWVNDHVVDPTHYIKFDKKKL</sequence>
<dbReference type="EMBL" id="LOEE01000019">
    <property type="protein sequence ID" value="KXG77052.1"/>
    <property type="molecule type" value="Genomic_DNA"/>
</dbReference>
<comment type="caution">
    <text evidence="3">The sequence shown here is derived from an EMBL/GenBank/DDBJ whole genome shotgun (WGS) entry which is preliminary data.</text>
</comment>
<dbReference type="STRING" id="520762.AN619_05800"/>
<dbReference type="Proteomes" id="UP000070456">
    <property type="component" value="Unassembled WGS sequence"/>
</dbReference>
<reference evidence="3 4" key="1">
    <citation type="submission" date="2015-12" db="EMBL/GenBank/DDBJ databases">
        <title>Draft genome sequence of the thermoanaerobe Thermotalea metallivorans, an isolate from the runoff channel of the Great Artesian Basin, Australia.</title>
        <authorList>
            <person name="Patel B.K."/>
        </authorList>
    </citation>
    <scope>NUCLEOTIDE SEQUENCE [LARGE SCALE GENOMIC DNA]</scope>
    <source>
        <strain evidence="3 4">B2-1</strain>
    </source>
</reference>
<keyword evidence="3" id="KW-0378">Hydrolase</keyword>
<dbReference type="InterPro" id="IPR016047">
    <property type="entry name" value="M23ase_b-sheet_dom"/>
</dbReference>
<dbReference type="SUPFAM" id="SSF51261">
    <property type="entry name" value="Duplicated hybrid motif"/>
    <property type="match status" value="1"/>
</dbReference>
<dbReference type="GO" id="GO:0004222">
    <property type="term" value="F:metalloendopeptidase activity"/>
    <property type="evidence" value="ECO:0007669"/>
    <property type="project" value="TreeGrafter"/>
</dbReference>
<organism evidence="3 4">
    <name type="scientific">Thermotalea metallivorans</name>
    <dbReference type="NCBI Taxonomy" id="520762"/>
    <lineage>
        <taxon>Bacteria</taxon>
        <taxon>Bacillati</taxon>
        <taxon>Bacillota</taxon>
        <taxon>Clostridia</taxon>
        <taxon>Peptostreptococcales</taxon>
        <taxon>Thermotaleaceae</taxon>
        <taxon>Thermotalea</taxon>
    </lineage>
</organism>
<evidence type="ECO:0000259" key="2">
    <source>
        <dbReference type="Pfam" id="PF01551"/>
    </source>
</evidence>
<evidence type="ECO:0000313" key="3">
    <source>
        <dbReference type="EMBL" id="KXG77052.1"/>
    </source>
</evidence>
<dbReference type="Gene3D" id="2.70.70.10">
    <property type="entry name" value="Glucose Permease (Domain IIA)"/>
    <property type="match status" value="1"/>
</dbReference>
<dbReference type="AlphaFoldDB" id="A0A140L927"/>
<name>A0A140L927_9FIRM</name>
<keyword evidence="1" id="KW-0812">Transmembrane</keyword>
<accession>A0A140L927</accession>
<keyword evidence="1" id="KW-1133">Transmembrane helix</keyword>
<feature type="domain" description="M23ase beta-sheet core" evidence="2">
    <location>
        <begin position="145"/>
        <end position="237"/>
    </location>
</feature>
<dbReference type="PANTHER" id="PTHR21666:SF270">
    <property type="entry name" value="MUREIN HYDROLASE ACTIVATOR ENVC"/>
    <property type="match status" value="1"/>
</dbReference>
<protein>
    <submittedName>
        <fullName evidence="3">Murein DD-endopeptidase MepM</fullName>
        <ecNumber evidence="3">3.4.24.-</ecNumber>
    </submittedName>
</protein>
<dbReference type="Pfam" id="PF01551">
    <property type="entry name" value="Peptidase_M23"/>
    <property type="match status" value="1"/>
</dbReference>
<dbReference type="InterPro" id="IPR011055">
    <property type="entry name" value="Dup_hybrid_motif"/>
</dbReference>
<dbReference type="InterPro" id="IPR050570">
    <property type="entry name" value="Cell_wall_metabolism_enzyme"/>
</dbReference>
<evidence type="ECO:0000313" key="4">
    <source>
        <dbReference type="Proteomes" id="UP000070456"/>
    </source>
</evidence>
<dbReference type="PANTHER" id="PTHR21666">
    <property type="entry name" value="PEPTIDASE-RELATED"/>
    <property type="match status" value="1"/>
</dbReference>
<proteinExistence type="predicted"/>
<keyword evidence="4" id="KW-1185">Reference proteome</keyword>
<dbReference type="EC" id="3.4.24.-" evidence="3"/>
<evidence type="ECO:0000256" key="1">
    <source>
        <dbReference type="SAM" id="Phobius"/>
    </source>
</evidence>